<dbReference type="SUPFAM" id="SSF51197">
    <property type="entry name" value="Clavaminate synthase-like"/>
    <property type="match status" value="1"/>
</dbReference>
<evidence type="ECO:0000259" key="8">
    <source>
        <dbReference type="PROSITE" id="PS51184"/>
    </source>
</evidence>
<keyword evidence="4" id="KW-0539">Nucleus</keyword>
<dbReference type="PROSITE" id="PS50089">
    <property type="entry name" value="ZF_RING_2"/>
    <property type="match status" value="1"/>
</dbReference>
<evidence type="ECO:0000256" key="5">
    <source>
        <dbReference type="PROSITE-ProRule" id="PRU00175"/>
    </source>
</evidence>
<dbReference type="Pfam" id="PF02373">
    <property type="entry name" value="JmjC"/>
    <property type="match status" value="1"/>
</dbReference>
<feature type="compositionally biased region" description="Basic and acidic residues" evidence="6">
    <location>
        <begin position="120"/>
        <end position="130"/>
    </location>
</feature>
<comment type="subcellular location">
    <subcellularLocation>
        <location evidence="1">Nucleus</location>
    </subcellularLocation>
</comment>
<feature type="compositionally biased region" description="Acidic residues" evidence="6">
    <location>
        <begin position="77"/>
        <end position="86"/>
    </location>
</feature>
<gene>
    <name evidence="9" type="ORF">OLC1_LOCUS16890</name>
</gene>
<dbReference type="AlphaFoldDB" id="A0AAV1DLY8"/>
<feature type="domain" description="RING-type" evidence="7">
    <location>
        <begin position="231"/>
        <end position="277"/>
    </location>
</feature>
<evidence type="ECO:0000256" key="2">
    <source>
        <dbReference type="ARBA" id="ARBA00006801"/>
    </source>
</evidence>
<evidence type="ECO:0000256" key="1">
    <source>
        <dbReference type="ARBA" id="ARBA00004123"/>
    </source>
</evidence>
<keyword evidence="5" id="KW-0863">Zinc-finger</keyword>
<evidence type="ECO:0000256" key="6">
    <source>
        <dbReference type="SAM" id="MobiDB-lite"/>
    </source>
</evidence>
<evidence type="ECO:0000256" key="3">
    <source>
        <dbReference type="ARBA" id="ARBA00022723"/>
    </source>
</evidence>
<dbReference type="GO" id="GO:0008270">
    <property type="term" value="F:zinc ion binding"/>
    <property type="evidence" value="ECO:0007669"/>
    <property type="project" value="UniProtKB-KW"/>
</dbReference>
<feature type="compositionally biased region" description="Basic and acidic residues" evidence="6">
    <location>
        <begin position="101"/>
        <end position="110"/>
    </location>
</feature>
<dbReference type="GO" id="GO:0031490">
    <property type="term" value="F:chromatin DNA binding"/>
    <property type="evidence" value="ECO:0007669"/>
    <property type="project" value="TreeGrafter"/>
</dbReference>
<dbReference type="GO" id="GO:0003712">
    <property type="term" value="F:transcription coregulator activity"/>
    <property type="evidence" value="ECO:0007669"/>
    <property type="project" value="TreeGrafter"/>
</dbReference>
<accession>A0AAV1DLY8</accession>
<feature type="domain" description="JmjC" evidence="8">
    <location>
        <begin position="685"/>
        <end position="978"/>
    </location>
</feature>
<dbReference type="PANTHER" id="PTHR12549">
    <property type="entry name" value="JMJC DOMAIN-CONTAINING HISTONE DEMETHYLATION PROTEIN"/>
    <property type="match status" value="1"/>
</dbReference>
<dbReference type="GO" id="GO:0032454">
    <property type="term" value="F:histone H3K9 demethylase activity"/>
    <property type="evidence" value="ECO:0007669"/>
    <property type="project" value="InterPro"/>
</dbReference>
<dbReference type="InterPro" id="IPR003347">
    <property type="entry name" value="JmjC_dom"/>
</dbReference>
<proteinExistence type="inferred from homology"/>
<evidence type="ECO:0000313" key="9">
    <source>
        <dbReference type="EMBL" id="CAI9108893.1"/>
    </source>
</evidence>
<evidence type="ECO:0000256" key="4">
    <source>
        <dbReference type="ARBA" id="ARBA00023242"/>
    </source>
</evidence>
<keyword evidence="3" id="KW-0479">Metal-binding</keyword>
<feature type="region of interest" description="Disordered" evidence="6">
    <location>
        <begin position="1"/>
        <end position="41"/>
    </location>
</feature>
<dbReference type="PANTHER" id="PTHR12549:SF11">
    <property type="entry name" value="LYSINE-SPECIFIC DEMETHYLASE JMJ25"/>
    <property type="match status" value="1"/>
</dbReference>
<keyword evidence="10" id="KW-1185">Reference proteome</keyword>
<feature type="region of interest" description="Disordered" evidence="6">
    <location>
        <begin position="69"/>
        <end position="202"/>
    </location>
</feature>
<dbReference type="Proteomes" id="UP001161247">
    <property type="component" value="Chromosome 6"/>
</dbReference>
<sequence length="1013" mass="115598">MEIEEEKTEGLKMECEGAIEENVDLEREGKEVGEENDGRKEPVGLQIRDCGELILGPRKCRIVAELKMQQQQQSRVEDEEEEELEEEKITGGRRKKRRRPREVCGKEFVAHEASGGESDVISRRDGSSEIKKRRGRKPSKGLVKQQEENDGVAGEFFDKKEEEQEGVGNKKIEKNGSEGKEVKADEEGVTQDRRTRSGNRTLRDRVVKIEEAVPQGRKLKDEDGIYLSNMCHQCQRNDKGRVVRCTKCKSKRYCVPCMTRWYPNVPEESFAESCPVCCKNCNCKSCLRVDLSTKDDELKFESTEPEKVEYAKYLLGTLLPFLKQFNAEQMMEKEVEAKLKDLPISELKIASAECEKNERMYCDHCKTSIVDYHRSCPHCFYDLCLICCREIRDGCLQGGDKGKVPEFKDPGVDYLHGIEKPKSSSGRPRNATRSRSKADANSNCIEVVDSLEDHVKLDYEWKLNEDGTIPCPPLELGGCGKGALELRSVLGENYVSELFERAEGLAKKHKVADAIEIPQQCCSCLKSPCESSSNSYNLRKAASRENSDDNYLYCPKAVEIQPKDQKHFQWHWMKGEPVIVRDVLETTLGLSWEPMVMWRACRQIKNVNHPLLLGVTAINCLDWCEVDINIHRFFEGYSHGLVDDYGWPQILKLKDWPPSSFFGERLPRHNAEFINSLPFKVYSHPHSGDLNLAVKLPKESLKPDLGPKTYIAYGVAQELGRGDSVTKLHCDMSDAVNVLTHTEAFSLKRETLEKIEELKKKHVAQDEKELKREEKTSNNMVGSAIGHVQNNERNDHFTAGTVDNSSIAVEVGVTYNAQTADMGLLSTPEINETGVSAKLEQEVKEEVVQETSSTLEGFADMDSGALWDIWRREDVPKLEQYLMKHFKEFRHIYCQPLEQVVHPIHDQTMYLTMEHKRRLKEEFDVEPWTFVQRLGDAVFIPAGCPHQVRNLKSCIKVALDFVSPENVGECIRMTEEFRVLPQNHRAKEDKLEVKKMTVYAMQNAVGALEKKIR</sequence>
<dbReference type="Gene3D" id="2.60.120.650">
    <property type="entry name" value="Cupin"/>
    <property type="match status" value="1"/>
</dbReference>
<feature type="compositionally biased region" description="Basic and acidic residues" evidence="6">
    <location>
        <begin position="156"/>
        <end position="202"/>
    </location>
</feature>
<dbReference type="SMART" id="SM00558">
    <property type="entry name" value="JmjC"/>
    <property type="match status" value="1"/>
</dbReference>
<dbReference type="EMBL" id="OX459123">
    <property type="protein sequence ID" value="CAI9108893.1"/>
    <property type="molecule type" value="Genomic_DNA"/>
</dbReference>
<dbReference type="GO" id="GO:0000118">
    <property type="term" value="C:histone deacetylase complex"/>
    <property type="evidence" value="ECO:0007669"/>
    <property type="project" value="TreeGrafter"/>
</dbReference>
<dbReference type="GO" id="GO:0000785">
    <property type="term" value="C:chromatin"/>
    <property type="evidence" value="ECO:0007669"/>
    <property type="project" value="TreeGrafter"/>
</dbReference>
<dbReference type="InterPro" id="IPR045109">
    <property type="entry name" value="LSDs-like"/>
</dbReference>
<evidence type="ECO:0000313" key="10">
    <source>
        <dbReference type="Proteomes" id="UP001161247"/>
    </source>
</evidence>
<comment type="similarity">
    <text evidence="2">Belongs to the JARID1 histone demethylase family.</text>
</comment>
<dbReference type="PROSITE" id="PS51184">
    <property type="entry name" value="JMJC"/>
    <property type="match status" value="1"/>
</dbReference>
<name>A0AAV1DLY8_OLDCO</name>
<organism evidence="9 10">
    <name type="scientific">Oldenlandia corymbosa var. corymbosa</name>
    <dbReference type="NCBI Taxonomy" id="529605"/>
    <lineage>
        <taxon>Eukaryota</taxon>
        <taxon>Viridiplantae</taxon>
        <taxon>Streptophyta</taxon>
        <taxon>Embryophyta</taxon>
        <taxon>Tracheophyta</taxon>
        <taxon>Spermatophyta</taxon>
        <taxon>Magnoliopsida</taxon>
        <taxon>eudicotyledons</taxon>
        <taxon>Gunneridae</taxon>
        <taxon>Pentapetalae</taxon>
        <taxon>asterids</taxon>
        <taxon>lamiids</taxon>
        <taxon>Gentianales</taxon>
        <taxon>Rubiaceae</taxon>
        <taxon>Rubioideae</taxon>
        <taxon>Spermacoceae</taxon>
        <taxon>Hedyotis-Oldenlandia complex</taxon>
        <taxon>Oldenlandia</taxon>
    </lineage>
</organism>
<feature type="compositionally biased region" description="Basic and acidic residues" evidence="6">
    <location>
        <begin position="24"/>
        <end position="41"/>
    </location>
</feature>
<feature type="region of interest" description="Disordered" evidence="6">
    <location>
        <begin position="418"/>
        <end position="438"/>
    </location>
</feature>
<reference evidence="9" key="1">
    <citation type="submission" date="2023-03" db="EMBL/GenBank/DDBJ databases">
        <authorList>
            <person name="Julca I."/>
        </authorList>
    </citation>
    <scope>NUCLEOTIDE SEQUENCE</scope>
</reference>
<evidence type="ECO:0000259" key="7">
    <source>
        <dbReference type="PROSITE" id="PS50089"/>
    </source>
</evidence>
<dbReference type="GO" id="GO:0006357">
    <property type="term" value="P:regulation of transcription by RNA polymerase II"/>
    <property type="evidence" value="ECO:0007669"/>
    <property type="project" value="TreeGrafter"/>
</dbReference>
<keyword evidence="5" id="KW-0862">Zinc</keyword>
<protein>
    <submittedName>
        <fullName evidence="9">OLC1v1008595C1</fullName>
    </submittedName>
</protein>
<dbReference type="InterPro" id="IPR001841">
    <property type="entry name" value="Znf_RING"/>
</dbReference>
<feature type="compositionally biased region" description="Basic residues" evidence="6">
    <location>
        <begin position="91"/>
        <end position="100"/>
    </location>
</feature>